<evidence type="ECO:0000313" key="1">
    <source>
        <dbReference type="EMBL" id="UXX78796.1"/>
    </source>
</evidence>
<dbReference type="PANTHER" id="PTHR36529">
    <property type="entry name" value="SLL1095 PROTEIN"/>
    <property type="match status" value="1"/>
</dbReference>
<accession>A0ABY6CXZ9</accession>
<keyword evidence="2" id="KW-1185">Reference proteome</keyword>
<reference evidence="1" key="1">
    <citation type="submission" date="2022-10" db="EMBL/GenBank/DDBJ databases">
        <title>Comparative genomics and taxonomic characterization of three novel marine species of genus Reichenbachiella exhibiting antioxidant and polysaccharide degradation activities.</title>
        <authorList>
            <person name="Muhammad N."/>
            <person name="Lee Y.-J."/>
            <person name="Ko J."/>
            <person name="Kim S.-G."/>
        </authorList>
    </citation>
    <scope>NUCLEOTIDE SEQUENCE</scope>
    <source>
        <strain evidence="1">Wsw4-B4</strain>
    </source>
</reference>
<dbReference type="Proteomes" id="UP001062165">
    <property type="component" value="Chromosome"/>
</dbReference>
<organism evidence="1 2">
    <name type="scientific">Reichenbachiella carrageenanivorans</name>
    <dbReference type="NCBI Taxonomy" id="2979869"/>
    <lineage>
        <taxon>Bacteria</taxon>
        <taxon>Pseudomonadati</taxon>
        <taxon>Bacteroidota</taxon>
        <taxon>Cytophagia</taxon>
        <taxon>Cytophagales</taxon>
        <taxon>Reichenbachiellaceae</taxon>
        <taxon>Reichenbachiella</taxon>
    </lineage>
</organism>
<dbReference type="Gene3D" id="3.90.550.10">
    <property type="entry name" value="Spore Coat Polysaccharide Biosynthesis Protein SpsA, Chain A"/>
    <property type="match status" value="1"/>
</dbReference>
<dbReference type="SUPFAM" id="SSF53448">
    <property type="entry name" value="Nucleotide-diphospho-sugar transferases"/>
    <property type="match status" value="1"/>
</dbReference>
<dbReference type="NCBIfam" id="TIGR04282">
    <property type="entry name" value="glyco_like_cofC"/>
    <property type="match status" value="1"/>
</dbReference>
<dbReference type="RefSeq" id="WP_263050540.1">
    <property type="nucleotide sequence ID" value="NZ_CP106735.1"/>
</dbReference>
<proteinExistence type="predicted"/>
<dbReference type="InterPro" id="IPR029044">
    <property type="entry name" value="Nucleotide-diphossugar_trans"/>
</dbReference>
<dbReference type="PANTHER" id="PTHR36529:SF1">
    <property type="entry name" value="GLYCOSYLTRANSFERASE"/>
    <property type="match status" value="1"/>
</dbReference>
<dbReference type="Pfam" id="PF09837">
    <property type="entry name" value="DUF2064"/>
    <property type="match status" value="1"/>
</dbReference>
<protein>
    <submittedName>
        <fullName evidence="1">TIGR04282 family arsenosugar biosynthesis glycosyltransferase</fullName>
    </submittedName>
</protein>
<sequence length="194" mass="21567">MSDSALIIFVKNPELGKVKTRLAKTIGDELALAVYNKLIAYTQRETAQTNADVVVYYSSSVDEQDDWEGVDKKVQSSGDLGEKMATAFAAELASYQKVCIIGTDCAQLTKSIVEQAFTALDTHDYVFGPANDGGYYLMGMKTHTPELFENMEWSTERVLSASLSRIAPKSYHLLPELIDVDTIGDWEKVMENFE</sequence>
<name>A0ABY6CXZ9_9BACT</name>
<dbReference type="InterPro" id="IPR018641">
    <property type="entry name" value="Trfase_1_rSAM/seldom-assoc"/>
</dbReference>
<evidence type="ECO:0000313" key="2">
    <source>
        <dbReference type="Proteomes" id="UP001062165"/>
    </source>
</evidence>
<dbReference type="EMBL" id="CP106735">
    <property type="protein sequence ID" value="UXX78796.1"/>
    <property type="molecule type" value="Genomic_DNA"/>
</dbReference>
<gene>
    <name evidence="1" type="ORF">N7E81_15665</name>
</gene>